<dbReference type="PIRSF" id="PIRSF001327">
    <property type="entry name" value="Arsenical_pump-driving_ATPase"/>
    <property type="match status" value="1"/>
</dbReference>
<dbReference type="GO" id="GO:0005524">
    <property type="term" value="F:ATP binding"/>
    <property type="evidence" value="ECO:0007669"/>
    <property type="project" value="InterPro"/>
</dbReference>
<dbReference type="PANTHER" id="PTHR10803">
    <property type="entry name" value="ARSENICAL PUMP-DRIVING ATPASE ARSENITE-TRANSLOCATING ATPASE"/>
    <property type="match status" value="1"/>
</dbReference>
<accession>A0A0H2VGU5</accession>
<dbReference type="InterPro" id="IPR016300">
    <property type="entry name" value="ATPase_ArsA/GET3"/>
</dbReference>
<feature type="domain" description="ArsA/GET3 Anion-transporting ATPase-like" evidence="2">
    <location>
        <begin position="25"/>
        <end position="305"/>
    </location>
</feature>
<dbReference type="eggNOG" id="COG0003">
    <property type="taxonomic scope" value="Bacteria"/>
</dbReference>
<evidence type="ECO:0000256" key="1">
    <source>
        <dbReference type="ARBA" id="ARBA00011040"/>
    </source>
</evidence>
<organism evidence="3 4">
    <name type="scientific">Staphylococcus epidermidis (strain ATCC 12228 / FDA PCI 1200)</name>
    <dbReference type="NCBI Taxonomy" id="176280"/>
    <lineage>
        <taxon>Bacteria</taxon>
        <taxon>Bacillati</taxon>
        <taxon>Bacillota</taxon>
        <taxon>Bacilli</taxon>
        <taxon>Bacillales</taxon>
        <taxon>Staphylococcaceae</taxon>
        <taxon>Staphylococcus</taxon>
    </lineage>
</organism>
<dbReference type="AlphaFoldDB" id="A0A0H2VGU5"/>
<dbReference type="KEGG" id="sep:SE_0137"/>
<gene>
    <name evidence="3" type="ordered locus">SE_0137</name>
</gene>
<dbReference type="Pfam" id="PF02374">
    <property type="entry name" value="ArsA_ATPase"/>
    <property type="match status" value="2"/>
</dbReference>
<dbReference type="GO" id="GO:0016887">
    <property type="term" value="F:ATP hydrolysis activity"/>
    <property type="evidence" value="ECO:0007669"/>
    <property type="project" value="InterPro"/>
</dbReference>
<comment type="similarity">
    <text evidence="1">Belongs to the arsA ATPase family.</text>
</comment>
<evidence type="ECO:0000259" key="2">
    <source>
        <dbReference type="Pfam" id="PF02374"/>
    </source>
</evidence>
<dbReference type="InterPro" id="IPR027541">
    <property type="entry name" value="Ars_ATPase"/>
</dbReference>
<dbReference type="NCBIfam" id="TIGR00345">
    <property type="entry name" value="GET3_arsA_TRC40"/>
    <property type="match status" value="1"/>
</dbReference>
<dbReference type="InterPro" id="IPR025723">
    <property type="entry name" value="ArsA/GET3_ATPase-like"/>
</dbReference>
<dbReference type="CDD" id="cd02035">
    <property type="entry name" value="ArsA"/>
    <property type="match status" value="2"/>
</dbReference>
<dbReference type="HOGENOM" id="CLU_021619_0_0_9"/>
<dbReference type="SUPFAM" id="SSF52540">
    <property type="entry name" value="P-loop containing nucleoside triphosphate hydrolases"/>
    <property type="match status" value="2"/>
</dbReference>
<dbReference type="Proteomes" id="UP000001411">
    <property type="component" value="Chromosome"/>
</dbReference>
<dbReference type="Gene3D" id="3.40.50.300">
    <property type="entry name" value="P-loop containing nucleotide triphosphate hydrolases"/>
    <property type="match status" value="2"/>
</dbReference>
<dbReference type="PATRIC" id="fig|176280.10.peg.128"/>
<protein>
    <submittedName>
        <fullName evidence="3">Capsular polysaccharide synthesis enzyme Cap5B</fullName>
    </submittedName>
</protein>
<dbReference type="GO" id="GO:0015446">
    <property type="term" value="F:ATPase-coupled arsenite transmembrane transporter activity"/>
    <property type="evidence" value="ECO:0007669"/>
    <property type="project" value="InterPro"/>
</dbReference>
<evidence type="ECO:0000313" key="3">
    <source>
        <dbReference type="EMBL" id="AAO03734.1"/>
    </source>
</evidence>
<reference evidence="3 4" key="1">
    <citation type="journal article" date="2003" name="Mol. Microbiol.">
        <title>Genome-based analysis of virulence genes in a non-biofilm-forming Staphylococcus epidermidis strain (ATCC 12228).</title>
        <authorList>
            <person name="Zhang Y.Q."/>
            <person name="Ren S.X."/>
            <person name="Li H.L."/>
            <person name="Wang Y.X."/>
            <person name="Fu G."/>
            <person name="Yang J."/>
            <person name="Qin Z.Q."/>
            <person name="Miao Y.G."/>
            <person name="Wang W.Y."/>
            <person name="Chen R.S."/>
            <person name="Shen Y."/>
            <person name="Chen Z."/>
            <person name="Yuan Z.H."/>
            <person name="Zhao G.P."/>
            <person name="Qu D."/>
            <person name="Danchin A."/>
            <person name="Wen Y.M."/>
        </authorList>
    </citation>
    <scope>NUCLEOTIDE SEQUENCE [LARGE SCALE GENOMIC DNA]</scope>
    <source>
        <strain evidence="4">ATCC 12228 / FDA PCI 1200</strain>
    </source>
</reference>
<sequence>MEDAVVEMDAVKYLNKLNLDNVELTKYLFFTGKGGVGKTTISSFIALNLAENGKKVALVSTDPASNLQDVFQMELSNKLTKYQPIPNLSIANFDPIAAADDYKAQSIEPYEGILPEDVLAEMKEQLSGSCTVEVAAFNEFTNFLSDKTLEQEFDFIIFDTAPTGHTLRMLELPSAWTDYLNTTSNDASCLGQLSGLNENRVKYNSALEKLRNQDDTTMMLVARPSHSSIYEIQRAQQELQQLSISKFKVIINNYIEESHGLISSQMKSEQDKNINHFTEWLNNNHAYYVPYKKQKEEGIESLTNLLNDDNLIENDDFIVEDHPQFNKLIDEIENSKVQYLFTMGKGGVGKTTVATQLATVLSNKGYRVLLATTDPTKEINVETTSNLNTAYIDEEQALEKYKKEVLATVNDDTPQDDIDYIMEDLKSPCTEEIAFFKAFSDIMENQEDMDYVIVDTAPTGHTLLLLDSSENHHRELKKKSTQTTSNVETLLPKIQNKNLTQMIIVTLAEKTPYLESKRLVEDLNRANIGHNWWVVNQSLVTLNQRDDLFSNKKEDESFWINKIKNESLDNYFVIPYRVLEY</sequence>
<proteinExistence type="inferred from homology"/>
<dbReference type="NCBIfam" id="TIGR04291">
    <property type="entry name" value="arsen_driv_ArsA"/>
    <property type="match status" value="1"/>
</dbReference>
<dbReference type="OrthoDB" id="9780677at2"/>
<name>A0A0H2VGU5_STAES</name>
<evidence type="ECO:0000313" key="4">
    <source>
        <dbReference type="Proteomes" id="UP000001411"/>
    </source>
</evidence>
<dbReference type="EMBL" id="AE015929">
    <property type="protein sequence ID" value="AAO03734.1"/>
    <property type="molecule type" value="Genomic_DNA"/>
</dbReference>
<feature type="domain" description="ArsA/GET3 Anion-transporting ATPase-like" evidence="2">
    <location>
        <begin position="338"/>
        <end position="480"/>
    </location>
</feature>
<dbReference type="InterPro" id="IPR027417">
    <property type="entry name" value="P-loop_NTPase"/>
</dbReference>
<dbReference type="PANTHER" id="PTHR10803:SF3">
    <property type="entry name" value="ATPASE GET3"/>
    <property type="match status" value="1"/>
</dbReference>